<evidence type="ECO:0000259" key="7">
    <source>
        <dbReference type="Pfam" id="PF03689"/>
    </source>
</evidence>
<reference evidence="8 9" key="1">
    <citation type="journal article" date="2021" name="Virus Res.">
        <title>Genome sequence and geographic distribution of a new nepovirus infecting Stenotaphrum secundatum in Australia.</title>
        <authorList>
            <person name="Tran N.T."/>
            <person name="Teo A.C."/>
            <person name="Crew K.S."/>
            <person name="Campbell P.R."/>
            <person name="Thomas J.E."/>
            <person name="Geering A.D.W."/>
        </authorList>
    </citation>
    <scope>NUCLEOTIDE SEQUENCE [LARGE SCALE GENOMIC DNA]</scope>
    <source>
        <strain evidence="8">5664</strain>
    </source>
</reference>
<dbReference type="InterPro" id="IPR005306">
    <property type="entry name" value="Nepo_coat_N"/>
</dbReference>
<dbReference type="GO" id="GO:0019028">
    <property type="term" value="C:viral capsid"/>
    <property type="evidence" value="ECO:0007669"/>
    <property type="project" value="UniProtKB-KW"/>
</dbReference>
<dbReference type="GO" id="GO:0005198">
    <property type="term" value="F:structural molecule activity"/>
    <property type="evidence" value="ECO:0007669"/>
    <property type="project" value="InterPro"/>
</dbReference>
<evidence type="ECO:0000256" key="4">
    <source>
        <dbReference type="SAM" id="MobiDB-lite"/>
    </source>
</evidence>
<protein>
    <submittedName>
        <fullName evidence="8">Polyprotein</fullName>
    </submittedName>
</protein>
<dbReference type="InterPro" id="IPR005054">
    <property type="entry name" value="Nepo_coat"/>
</dbReference>
<feature type="region of interest" description="Disordered" evidence="4">
    <location>
        <begin position="65"/>
        <end position="89"/>
    </location>
</feature>
<dbReference type="Gene3D" id="2.60.120.20">
    <property type="match status" value="2"/>
</dbReference>
<evidence type="ECO:0000256" key="1">
    <source>
        <dbReference type="ARBA" id="ARBA00004328"/>
    </source>
</evidence>
<dbReference type="Pfam" id="PF03689">
    <property type="entry name" value="Nepo_coat_N"/>
    <property type="match status" value="1"/>
</dbReference>
<feature type="domain" description="Nepovirus coat protein" evidence="5">
    <location>
        <begin position="1270"/>
        <end position="1425"/>
    </location>
</feature>
<organism evidence="8 9">
    <name type="scientific">Stenotaphrum nepovirus</name>
    <dbReference type="NCBI Taxonomy" id="2875798"/>
    <lineage>
        <taxon>Viruses</taxon>
        <taxon>Riboviria</taxon>
        <taxon>Orthornavirae</taxon>
        <taxon>Pisuviricota</taxon>
        <taxon>Pisoniviricetes</taxon>
        <taxon>Picornavirales</taxon>
        <taxon>Secoviridae</taxon>
        <taxon>Comovirinae</taxon>
        <taxon>Nepovirus</taxon>
        <taxon>Nepovirus stenotaphri</taxon>
    </lineage>
</organism>
<feature type="compositionally biased region" description="Basic residues" evidence="4">
    <location>
        <begin position="80"/>
        <end position="89"/>
    </location>
</feature>
<dbReference type="InterPro" id="IPR029053">
    <property type="entry name" value="Viral_coat"/>
</dbReference>
<evidence type="ECO:0000256" key="3">
    <source>
        <dbReference type="ARBA" id="ARBA00022844"/>
    </source>
</evidence>
<comment type="subcellular location">
    <subcellularLocation>
        <location evidence="1">Virion</location>
    </subcellularLocation>
</comment>
<dbReference type="SUPFAM" id="SSF88633">
    <property type="entry name" value="Positive stranded ssRNA viruses"/>
    <property type="match status" value="3"/>
</dbReference>
<feature type="domain" description="Nepovirus coat protein N-terminal" evidence="7">
    <location>
        <begin position="1102"/>
        <end position="1188"/>
    </location>
</feature>
<evidence type="ECO:0000313" key="9">
    <source>
        <dbReference type="Proteomes" id="UP001156723"/>
    </source>
</evidence>
<evidence type="ECO:0000256" key="2">
    <source>
        <dbReference type="ARBA" id="ARBA00022561"/>
    </source>
</evidence>
<keyword evidence="2" id="KW-0167">Capsid protein</keyword>
<dbReference type="InterPro" id="IPR005305">
    <property type="entry name" value="Nepo_coat_C"/>
</dbReference>
<proteinExistence type="predicted"/>
<dbReference type="KEGG" id="vg:80554511"/>
<dbReference type="RefSeq" id="YP_010840839.1">
    <property type="nucleotide sequence ID" value="NC_079061.1"/>
</dbReference>
<dbReference type="Pfam" id="PF03391">
    <property type="entry name" value="Nepo_coat"/>
    <property type="match status" value="1"/>
</dbReference>
<keyword evidence="3" id="KW-0946">Virion</keyword>
<name>A0AAX2ZCC2_9SECO</name>
<dbReference type="Proteomes" id="UP001156723">
    <property type="component" value="Genome"/>
</dbReference>
<dbReference type="Pfam" id="PF03688">
    <property type="entry name" value="Nepo_coat_C"/>
    <property type="match status" value="1"/>
</dbReference>
<evidence type="ECO:0000313" key="8">
    <source>
        <dbReference type="EMBL" id="UAT87938.1"/>
    </source>
</evidence>
<evidence type="ECO:0000259" key="5">
    <source>
        <dbReference type="Pfam" id="PF03391"/>
    </source>
</evidence>
<dbReference type="GeneID" id="80554511"/>
<accession>A0AAX2ZCC2</accession>
<keyword evidence="9" id="KW-1185">Reference proteome</keyword>
<feature type="domain" description="Nepovirus coat protein C-terminal" evidence="6">
    <location>
        <begin position="1436"/>
        <end position="1596"/>
    </location>
</feature>
<dbReference type="EMBL" id="MZ325762">
    <property type="protein sequence ID" value="UAT87938.1"/>
    <property type="molecule type" value="Genomic_RNA"/>
</dbReference>
<evidence type="ECO:0000259" key="6">
    <source>
        <dbReference type="Pfam" id="PF03688"/>
    </source>
</evidence>
<sequence length="1602" mass="177818">MSGVLGGAATPAKCGPSCGVGERVFSKAAVLRACKDGDLTRDARCHYCGAMAVVVKMQPQLSSVDARKKQAPMKGVRVAGPKKTRSVVRHTPRKFKDLVQKVASLELVWPAPVLRQAEEPAKRAAPLRKVVSEGQGSALPLWVAPSWLVPQEPKVAPPQVGRSLTQRQEFALLKKRLVLKGKRLIREAKGRRIRRSKKLAAKEAVRVAQRENVRRAVFAVWRRYLLAKLGHSSNGNVAAAPSPSVVKQWRAQEQRQALLTADLAVKKVLSRQGQKECPHMRAREQPARVVPEPTTPWASLGLSVLAYRPTPIDGTLGAVCAVALQQGFVRLKHSCAVAMQRGVVHLKNKCAVALQRGVAHLKSRSAPILENSAECQQQLVPGWVRDQQWSPAPLHIGRYRQISFATNVRTDEPGVPFWVLNGSWIPPCLHIGRYRQISFASNVRTSEPRIPQWVLDGTWNPSYLHIGRYQQISYASNVHSSLPAWAKSKSLLQDCQLSGPSNHLGEEEEVAELAEGSETFYDAETPTEEEHLFLDQKECYVKLREAFLEGVAELTQNKCLQILGRQLCKGPALFPPRSLFQRCSHRPVKVEEYKYLTRFGDNDTLQHGTCAWCREKGTYYSLVSNKCYCWYPSPSIVLATHSAPEFYIAPPLFRKYNPRSIIPIEEDYTWFGIIYHPAGTWGDISQYCEVEEPEIENSSFFSRVWNRVVVRPDGPNTVRIPKGTLRLTTHSGIVDTGREVSEVQERMQDRDADAPVGSVDQLVSVLQKRSAKVAGAGENRVADKKVLTEKMVFHHPGIVQKLRDKGGNTKIAANLNSDRVLVRMQPQGKPTFTPLPRMTEDQLRKLAEKGFGSTASVALDLGIQSHIPQGMPTVAFMNVMDTRSEKPEYASLCGSYVDLGRDRAKTLCLPLANFPLNKSLEDSDDVLHGLVLATYFQDPTGFAVGKPAFQYGSLEFQEYKPSAYSDYSRVRDRWDEIAKRQDTPGDRVLAGFSVLGAVSQDYNQSLPEFESISLQCPPKNKPVVSTYREPKRFDDLSRHASFRMPATGFGAATNRALDDGKVYSRVIDRGFTEPNKMARGEVAPPRMSTTLSGYVAPLHYSTYTQFTVPKDAAGGKLLKRERLRDMLSRVVSAAEPNWMKSVSANLKVSGRISMGSNLMAGTALALVCDAFNRSAEFGDTTFPVKLGNMMPLALFPMADATARTFSFDLGELIGYPQHFKDDNFANVYFILYVVDTNESPAEADWSGTIMWRVEESNSAPIVTTLPFPEAATAKLDLWRGPAQFKQNVPLEQHTVALNFTNKQKFLTNRQPGFNFNMAKLGMYAGYRGWLVGKIVRTGPAIVQADLYLTIASGAAQSYARLLQYEGWELPGGQGDFRLRLNNAYMATSAYEQDSLLYVTRISGPVAPASISASFCYMVYLDHIEFDVEIPPIVTSSLAFDWCVITPETDDFGVRIPARLSDIILKDKAKVHMNNHPLAKMVATSGMMRGKLTMVIQWMYESAVTIPKGYVWAGANFGKLVSGTEDENTRFSVTRSKAFPEPIRIPLIVGDVSGFIASGGRGAFEAYVNIYATAAKEIKRMVLSVELDSGFEFRGPTISPIVS</sequence>